<dbReference type="EMBL" id="FZOU01000001">
    <property type="protein sequence ID" value="SNS35730.1"/>
    <property type="molecule type" value="Genomic_DNA"/>
</dbReference>
<reference evidence="9 10" key="1">
    <citation type="submission" date="2017-06" db="EMBL/GenBank/DDBJ databases">
        <authorList>
            <person name="Kim H.J."/>
            <person name="Triplett B.A."/>
        </authorList>
    </citation>
    <scope>NUCLEOTIDE SEQUENCE [LARGE SCALE GENOMIC DNA]</scope>
    <source>
        <strain evidence="9 10">DSM 18704</strain>
    </source>
</reference>
<dbReference type="Proteomes" id="UP000198356">
    <property type="component" value="Unassembled WGS sequence"/>
</dbReference>
<name>A0A239DT99_9BACT</name>
<dbReference type="SUPFAM" id="SSF51011">
    <property type="entry name" value="Glycosyl hydrolase domain"/>
    <property type="match status" value="1"/>
</dbReference>
<organism evidence="9 10">
    <name type="scientific">Granulicella rosea</name>
    <dbReference type="NCBI Taxonomy" id="474952"/>
    <lineage>
        <taxon>Bacteria</taxon>
        <taxon>Pseudomonadati</taxon>
        <taxon>Acidobacteriota</taxon>
        <taxon>Terriglobia</taxon>
        <taxon>Terriglobales</taxon>
        <taxon>Acidobacteriaceae</taxon>
        <taxon>Granulicella</taxon>
    </lineage>
</organism>
<evidence type="ECO:0000256" key="5">
    <source>
        <dbReference type="RuleBase" id="RU003679"/>
    </source>
</evidence>
<keyword evidence="10" id="KW-1185">Reference proteome</keyword>
<dbReference type="PRINTS" id="PR00742">
    <property type="entry name" value="GLHYDRLASE35"/>
</dbReference>
<dbReference type="OrthoDB" id="9813184at2"/>
<accession>A0A239DT99</accession>
<dbReference type="PANTHER" id="PTHR23421">
    <property type="entry name" value="BETA-GALACTOSIDASE RELATED"/>
    <property type="match status" value="1"/>
</dbReference>
<evidence type="ECO:0000256" key="4">
    <source>
        <dbReference type="RuleBase" id="RU000675"/>
    </source>
</evidence>
<evidence type="ECO:0000259" key="7">
    <source>
        <dbReference type="Pfam" id="PF01301"/>
    </source>
</evidence>
<dbReference type="Pfam" id="PF01301">
    <property type="entry name" value="Glyco_hydro_35"/>
    <property type="match status" value="1"/>
</dbReference>
<dbReference type="InterPro" id="IPR019801">
    <property type="entry name" value="Glyco_hydro_35_CS"/>
</dbReference>
<dbReference type="GO" id="GO:0004565">
    <property type="term" value="F:beta-galactosidase activity"/>
    <property type="evidence" value="ECO:0007669"/>
    <property type="project" value="UniProtKB-EC"/>
</dbReference>
<comment type="catalytic activity">
    <reaction evidence="4">
        <text>Hydrolysis of terminal non-reducing beta-D-galactose residues in beta-D-galactosides.</text>
        <dbReference type="EC" id="3.2.1.23"/>
    </reaction>
</comment>
<dbReference type="GO" id="GO:0005975">
    <property type="term" value="P:carbohydrate metabolic process"/>
    <property type="evidence" value="ECO:0007669"/>
    <property type="project" value="InterPro"/>
</dbReference>
<dbReference type="AlphaFoldDB" id="A0A239DT99"/>
<dbReference type="EC" id="3.2.1.23" evidence="4"/>
<feature type="chain" id="PRO_5012195891" description="Beta-galactosidase" evidence="6">
    <location>
        <begin position="25"/>
        <end position="825"/>
    </location>
</feature>
<evidence type="ECO:0000256" key="6">
    <source>
        <dbReference type="SAM" id="SignalP"/>
    </source>
</evidence>
<evidence type="ECO:0000256" key="1">
    <source>
        <dbReference type="ARBA" id="ARBA00009809"/>
    </source>
</evidence>
<dbReference type="InterPro" id="IPR017853">
    <property type="entry name" value="GH"/>
</dbReference>
<feature type="domain" description="Beta-galactosidase" evidence="8">
    <location>
        <begin position="465"/>
        <end position="557"/>
    </location>
</feature>
<protein>
    <recommendedName>
        <fullName evidence="4">Beta-galactosidase</fullName>
        <ecNumber evidence="4">3.2.1.23</ecNumber>
    </recommendedName>
</protein>
<sequence length="825" mass="89662">MNTLPRALRLYLAALTLATIPACAQNTISIDATAPVPRPQPVQARLGTAKNPAGDVIGVNSQYLTFNGRPWTPVMGEFHFSRYPESQWEQEILKMKAAGVQVVSTYIIWIHHEQTEGQFNWSGQRDLRRFVELCGKHGMYVYPRIGPWAHAEVRNGGLPDWVLKAGPTRQNNPVYLKEVQSFYLQIAAQLRGKLWKDGGPVIGLQVENEYRGSGPGKGDEHIRTLKQMAIADGLDVPLYTVTGWDGAAIPLDSVLPVFGGYPDAPWGDSPHSLPANEVYAFRFTNRSAGSMGMLGGHGQSAAEKYRGTPFFTAEVGDGIEDTYFRRPVVSADDVAAIAPIMLGSGANLLGYYMFHGGRNPEGGDITLQESQITGYPTDLPVKSYDFQAPLGEYGQVRESLRKLKLVHYFLADFGASLAPMTPRMPDKVPANPQDAGVPRVSARTNGEQGFVFVSNYVRGLAMPERAGFQIALKLPSGELRIPETPIDLSAGAYGIWPVNLPVGGATLRYSTAQLFKRVQTGGETYLFFFAIPGIRPEFAFPAGTQVTTTSAAVEKKHTAALERLILPDGGTAELGLGGHMHLVLLPGSQAENVWRVDDPSLLLSTSADAFSDGSQWTLDSTGDPAFELGVFGSKLSPKGEAVAQPETDPLFHRYRATLPAVTLTAKATQIHPAGTLNPPKTGPTVAWRKRSLPLAPDDKDFEQAGAWKLELSPIPADSHVADAFLTLDYQGDVARLYRGGTLVDDNFWNGQPWSVGLREVDPAWRTAAHSFELRILPLPKSPGIFLEDAARAQFNPDAPSSVLRGVSLTPRYRLNLQAPGSAPHP</sequence>
<evidence type="ECO:0000256" key="2">
    <source>
        <dbReference type="ARBA" id="ARBA00022801"/>
    </source>
</evidence>
<comment type="similarity">
    <text evidence="1 5">Belongs to the glycosyl hydrolase 35 family.</text>
</comment>
<evidence type="ECO:0000313" key="10">
    <source>
        <dbReference type="Proteomes" id="UP000198356"/>
    </source>
</evidence>
<dbReference type="Pfam" id="PF10435">
    <property type="entry name" value="BetaGal_dom2"/>
    <property type="match status" value="1"/>
</dbReference>
<dbReference type="Gene3D" id="2.102.20.10">
    <property type="entry name" value="Beta-galactosidase, domain 2"/>
    <property type="match status" value="1"/>
</dbReference>
<gene>
    <name evidence="9" type="ORF">SAMN05421770_101640</name>
</gene>
<dbReference type="Gene3D" id="3.20.20.80">
    <property type="entry name" value="Glycosidases"/>
    <property type="match status" value="1"/>
</dbReference>
<evidence type="ECO:0000259" key="8">
    <source>
        <dbReference type="Pfam" id="PF10435"/>
    </source>
</evidence>
<dbReference type="InterPro" id="IPR001944">
    <property type="entry name" value="Glycoside_Hdrlase_35"/>
</dbReference>
<proteinExistence type="inferred from homology"/>
<keyword evidence="6" id="KW-0732">Signal</keyword>
<feature type="domain" description="Glycoside hydrolase 35 catalytic" evidence="7">
    <location>
        <begin position="64"/>
        <end position="407"/>
    </location>
</feature>
<evidence type="ECO:0000313" key="9">
    <source>
        <dbReference type="EMBL" id="SNS35730.1"/>
    </source>
</evidence>
<dbReference type="RefSeq" id="WP_089406917.1">
    <property type="nucleotide sequence ID" value="NZ_FZOU01000001.1"/>
</dbReference>
<keyword evidence="2 4" id="KW-0378">Hydrolase</keyword>
<feature type="signal peptide" evidence="6">
    <location>
        <begin position="1"/>
        <end position="24"/>
    </location>
</feature>
<dbReference type="InterPro" id="IPR037110">
    <property type="entry name" value="Betagal_dom2_sf"/>
</dbReference>
<keyword evidence="3 4" id="KW-0326">Glycosidase</keyword>
<evidence type="ECO:0000256" key="3">
    <source>
        <dbReference type="ARBA" id="ARBA00023295"/>
    </source>
</evidence>
<dbReference type="PROSITE" id="PS01182">
    <property type="entry name" value="GLYCOSYL_HYDROL_F35"/>
    <property type="match status" value="1"/>
</dbReference>
<dbReference type="InterPro" id="IPR031330">
    <property type="entry name" value="Gly_Hdrlase_35_cat"/>
</dbReference>
<dbReference type="SUPFAM" id="SSF51445">
    <property type="entry name" value="(Trans)glycosidases"/>
    <property type="match status" value="1"/>
</dbReference>
<dbReference type="InterPro" id="IPR018954">
    <property type="entry name" value="Betagal_dom2"/>
</dbReference>